<dbReference type="SUPFAM" id="SSF55073">
    <property type="entry name" value="Nucleotide cyclase"/>
    <property type="match status" value="1"/>
</dbReference>
<sequence>MKARLAVILMADLVGYTSAMEADQALAIELVRDLRDKLLEPEALQRGGEILKRMGDGWIIAFPSVSAAIETAQSVQLALVDHKKIRLRMAAHLGEIVQDEADTYGAGINITARLQTEAPPGGVMISEDLKRQLDEKLSAGFSDAGRFDLKNVANPVNGFQWRPASQREIELTELPSIAVEPVTSAPETRETLEVCADLQEQLVHSLSRRTGVRVIATDSTSETKATYSLRCRLRCRETEARISSSLTRLGDGQVTWSRFLNGDSEDLFELSDRAAEQLSDDLRLQINAFDGDRLNDIPDDQLSPSELRSRAAMLFYRATVEDYNHASKLLERALRLDPENGSGLAMWCEAKLYPLEACYREADPDLRVRIIESSNKAVQSAPRSDYCWYTRAQVRARLAGDLHGARKDIDRIFRLNPSYVLGMEASGYTEVIAGNWEAARKSLVEAVGRSTEDPFLPYRLYPLSIAHMMAGDQKLAIEAISDATEMRPYCRHFWLVKAWILRKSGLHCEAETTVEHAEALPEKADILAQNLHLPDHIREAIGLPSNPIQA</sequence>
<dbReference type="PANTHER" id="PTHR43081">
    <property type="entry name" value="ADENYLATE CYCLASE, TERMINAL-DIFFERENTIATION SPECIFIC-RELATED"/>
    <property type="match status" value="1"/>
</dbReference>
<dbReference type="EMBL" id="CYUD01000014">
    <property type="protein sequence ID" value="CUK14801.1"/>
    <property type="molecule type" value="Genomic_DNA"/>
</dbReference>
<dbReference type="PANTHER" id="PTHR43081:SF19">
    <property type="entry name" value="PH-SENSITIVE ADENYLATE CYCLASE RV1264"/>
    <property type="match status" value="1"/>
</dbReference>
<dbReference type="AlphaFoldDB" id="A0A0P1IIE5"/>
<dbReference type="SUPFAM" id="SSF48452">
    <property type="entry name" value="TPR-like"/>
    <property type="match status" value="1"/>
</dbReference>
<dbReference type="InterPro" id="IPR029787">
    <property type="entry name" value="Nucleotide_cyclase"/>
</dbReference>
<dbReference type="STRING" id="1715692.RUE5091_03798"/>
<feature type="domain" description="Guanylate cyclase" evidence="1">
    <location>
        <begin position="7"/>
        <end position="115"/>
    </location>
</feature>
<dbReference type="Proteomes" id="UP000051260">
    <property type="component" value="Unassembled WGS sequence"/>
</dbReference>
<dbReference type="CDD" id="cd07302">
    <property type="entry name" value="CHD"/>
    <property type="match status" value="1"/>
</dbReference>
<dbReference type="GO" id="GO:0035556">
    <property type="term" value="P:intracellular signal transduction"/>
    <property type="evidence" value="ECO:0007669"/>
    <property type="project" value="InterPro"/>
</dbReference>
<proteinExistence type="predicted"/>
<evidence type="ECO:0000313" key="3">
    <source>
        <dbReference type="Proteomes" id="UP000051260"/>
    </source>
</evidence>
<reference evidence="3" key="1">
    <citation type="submission" date="2015-09" db="EMBL/GenBank/DDBJ databases">
        <authorList>
            <person name="Rodrigo-Torres L."/>
            <person name="Arahal D.R."/>
        </authorList>
    </citation>
    <scope>NUCLEOTIDE SEQUENCE [LARGE SCALE GENOMIC DNA]</scope>
    <source>
        <strain evidence="3">CECT 5091</strain>
    </source>
</reference>
<dbReference type="GO" id="GO:0006171">
    <property type="term" value="P:cAMP biosynthetic process"/>
    <property type="evidence" value="ECO:0007669"/>
    <property type="project" value="TreeGrafter"/>
</dbReference>
<dbReference type="OrthoDB" id="54411at2"/>
<name>A0A0P1IIE5_9RHOB</name>
<dbReference type="Gene3D" id="3.30.70.1230">
    <property type="entry name" value="Nucleotide cyclase"/>
    <property type="match status" value="1"/>
</dbReference>
<dbReference type="InterPro" id="IPR050697">
    <property type="entry name" value="Adenylyl/Guanylyl_Cyclase_3/4"/>
</dbReference>
<evidence type="ECO:0000313" key="2">
    <source>
        <dbReference type="EMBL" id="CUK14801.1"/>
    </source>
</evidence>
<gene>
    <name evidence="2" type="ORF">RUE5091_03798</name>
</gene>
<protein>
    <recommendedName>
        <fullName evidence="1">Guanylate cyclase domain-containing protein</fullName>
    </recommendedName>
</protein>
<keyword evidence="3" id="KW-1185">Reference proteome</keyword>
<organism evidence="2 3">
    <name type="scientific">Ruegeria denitrificans</name>
    <dbReference type="NCBI Taxonomy" id="1715692"/>
    <lineage>
        <taxon>Bacteria</taxon>
        <taxon>Pseudomonadati</taxon>
        <taxon>Pseudomonadota</taxon>
        <taxon>Alphaproteobacteria</taxon>
        <taxon>Rhodobacterales</taxon>
        <taxon>Roseobacteraceae</taxon>
        <taxon>Ruegeria</taxon>
    </lineage>
</organism>
<accession>A0A0P1IIE5</accession>
<dbReference type="InterPro" id="IPR001054">
    <property type="entry name" value="A/G_cyclase"/>
</dbReference>
<dbReference type="Gene3D" id="1.25.40.10">
    <property type="entry name" value="Tetratricopeptide repeat domain"/>
    <property type="match status" value="1"/>
</dbReference>
<evidence type="ECO:0000259" key="1">
    <source>
        <dbReference type="PROSITE" id="PS50125"/>
    </source>
</evidence>
<dbReference type="PROSITE" id="PS50125">
    <property type="entry name" value="GUANYLATE_CYCLASE_2"/>
    <property type="match status" value="1"/>
</dbReference>
<dbReference type="InterPro" id="IPR011990">
    <property type="entry name" value="TPR-like_helical_dom_sf"/>
</dbReference>
<dbReference type="GO" id="GO:0004016">
    <property type="term" value="F:adenylate cyclase activity"/>
    <property type="evidence" value="ECO:0007669"/>
    <property type="project" value="UniProtKB-ARBA"/>
</dbReference>